<dbReference type="Proteomes" id="UP000036458">
    <property type="component" value="Chromosome"/>
</dbReference>
<dbReference type="STRING" id="1379910.TH63_10110"/>
<dbReference type="PATRIC" id="fig|1379910.4.peg.2193"/>
<dbReference type="AlphaFoldDB" id="A0A0H4VPQ9"/>
<evidence type="ECO:0000313" key="2">
    <source>
        <dbReference type="Proteomes" id="UP000036458"/>
    </source>
</evidence>
<name>A0A0H4VPQ9_9BACT</name>
<dbReference type="EMBL" id="CP010777">
    <property type="protein sequence ID" value="AKQ45917.1"/>
    <property type="molecule type" value="Genomic_DNA"/>
</dbReference>
<keyword evidence="2" id="KW-1185">Reference proteome</keyword>
<dbReference type="KEGG" id="ruf:TH63_10110"/>
<protein>
    <submittedName>
        <fullName evidence="1">Uncharacterized protein</fullName>
    </submittedName>
</protein>
<accession>A0A0H4VPQ9</accession>
<reference evidence="1 2" key="1">
    <citation type="submission" date="2015-01" db="EMBL/GenBank/DDBJ databases">
        <title>Rufibacter sp./DG31D/ whole genome sequencing.</title>
        <authorList>
            <person name="Kim M.K."/>
            <person name="Srinivasan S."/>
            <person name="Lee J.-J."/>
        </authorList>
    </citation>
    <scope>NUCLEOTIDE SEQUENCE [LARGE SCALE GENOMIC DNA]</scope>
    <source>
        <strain evidence="1 2">DG31D</strain>
    </source>
</reference>
<evidence type="ECO:0000313" key="1">
    <source>
        <dbReference type="EMBL" id="AKQ45917.1"/>
    </source>
</evidence>
<sequence length="59" mass="6669">MGYICNFRAQFKPNYWISQINLFPLLSLKNLGKVKGFLNAVHSPTSPSPAGRRNLAFPF</sequence>
<gene>
    <name evidence="1" type="ORF">TH63_10110</name>
</gene>
<organism evidence="1 2">
    <name type="scientific">Rufibacter radiotolerans</name>
    <dbReference type="NCBI Taxonomy" id="1379910"/>
    <lineage>
        <taxon>Bacteria</taxon>
        <taxon>Pseudomonadati</taxon>
        <taxon>Bacteroidota</taxon>
        <taxon>Cytophagia</taxon>
        <taxon>Cytophagales</taxon>
        <taxon>Hymenobacteraceae</taxon>
        <taxon>Rufibacter</taxon>
    </lineage>
</organism>
<proteinExistence type="predicted"/>